<feature type="active site" description="Acyl-thioester intermediate" evidence="2">
    <location>
        <position position="242"/>
    </location>
</feature>
<keyword evidence="3" id="KW-1133">Transmembrane helix</keyword>
<keyword evidence="3" id="KW-0472">Membrane</keyword>
<name>A0A412KD82_BIFAD</name>
<feature type="transmembrane region" description="Helical" evidence="3">
    <location>
        <begin position="278"/>
        <end position="300"/>
    </location>
</feature>
<dbReference type="NCBIfam" id="TIGR01076">
    <property type="entry name" value="sortase_fam"/>
    <property type="match status" value="1"/>
</dbReference>
<dbReference type="InterPro" id="IPR023365">
    <property type="entry name" value="Sortase_dom-sf"/>
</dbReference>
<feature type="active site" description="Proton donor/acceptor" evidence="2">
    <location>
        <position position="180"/>
    </location>
</feature>
<evidence type="ECO:0000256" key="2">
    <source>
        <dbReference type="PIRSR" id="PIRSR605754-1"/>
    </source>
</evidence>
<organism evidence="5 6">
    <name type="scientific">Bifidobacterium adolescentis</name>
    <dbReference type="NCBI Taxonomy" id="1680"/>
    <lineage>
        <taxon>Bacteria</taxon>
        <taxon>Bacillati</taxon>
        <taxon>Actinomycetota</taxon>
        <taxon>Actinomycetes</taxon>
        <taxon>Bifidobacteriales</taxon>
        <taxon>Bifidobacteriaceae</taxon>
        <taxon>Bifidobacterium</taxon>
    </lineage>
</organism>
<proteinExistence type="predicted"/>
<dbReference type="SUPFAM" id="SSF63817">
    <property type="entry name" value="Sortase"/>
    <property type="match status" value="1"/>
</dbReference>
<comment type="caution">
    <text evidence="5">The sequence shown here is derived from an EMBL/GenBank/DDBJ whole genome shotgun (WGS) entry which is preliminary data.</text>
</comment>
<reference evidence="5 6" key="1">
    <citation type="submission" date="2018-08" db="EMBL/GenBank/DDBJ databases">
        <title>A genome reference for cultivated species of the human gut microbiota.</title>
        <authorList>
            <person name="Zou Y."/>
            <person name="Xue W."/>
            <person name="Luo G."/>
        </authorList>
    </citation>
    <scope>NUCLEOTIDE SEQUENCE [LARGE SCALE GENOMIC DNA]</scope>
    <source>
        <strain evidence="5 6">AF21-27</strain>
    </source>
</reference>
<evidence type="ECO:0000256" key="3">
    <source>
        <dbReference type="SAM" id="Phobius"/>
    </source>
</evidence>
<dbReference type="AlphaFoldDB" id="A0A412KD82"/>
<evidence type="ECO:0000313" key="4">
    <source>
        <dbReference type="EMBL" id="KAB6032253.1"/>
    </source>
</evidence>
<dbReference type="GO" id="GO:0016787">
    <property type="term" value="F:hydrolase activity"/>
    <property type="evidence" value="ECO:0007669"/>
    <property type="project" value="UniProtKB-KW"/>
</dbReference>
<dbReference type="InterPro" id="IPR042002">
    <property type="entry name" value="Sortase_C"/>
</dbReference>
<evidence type="ECO:0000256" key="1">
    <source>
        <dbReference type="ARBA" id="ARBA00022801"/>
    </source>
</evidence>
<accession>A0A412KD82</accession>
<dbReference type="Proteomes" id="UP000285462">
    <property type="component" value="Unassembled WGS sequence"/>
</dbReference>
<keyword evidence="1" id="KW-0378">Hydrolase</keyword>
<dbReference type="Pfam" id="PF04203">
    <property type="entry name" value="Sortase"/>
    <property type="match status" value="1"/>
</dbReference>
<reference evidence="4 7" key="2">
    <citation type="journal article" date="2019" name="Nat. Med.">
        <title>A library of human gut bacterial isolates paired with longitudinal multiomics data enables mechanistic microbiome research.</title>
        <authorList>
            <person name="Poyet M."/>
            <person name="Groussin M."/>
            <person name="Gibbons S.M."/>
            <person name="Avila-Pacheco J."/>
            <person name="Jiang X."/>
            <person name="Kearney S.M."/>
            <person name="Perrotta A.R."/>
            <person name="Berdy B."/>
            <person name="Zhao S."/>
            <person name="Lieberman T.D."/>
            <person name="Swanson P.K."/>
            <person name="Smith M."/>
            <person name="Roesemann S."/>
            <person name="Alexander J.E."/>
            <person name="Rich S.A."/>
            <person name="Livny J."/>
            <person name="Vlamakis H."/>
            <person name="Clish C."/>
            <person name="Bullock K."/>
            <person name="Deik A."/>
            <person name="Scott J."/>
            <person name="Pierce K.A."/>
            <person name="Xavier R.J."/>
            <person name="Alm E.J."/>
        </authorList>
    </citation>
    <scope>NUCLEOTIDE SEQUENCE [LARGE SCALE GENOMIC DNA]</scope>
    <source>
        <strain evidence="4 7">BIOML-A26</strain>
    </source>
</reference>
<dbReference type="Proteomes" id="UP000470926">
    <property type="component" value="Unassembled WGS sequence"/>
</dbReference>
<dbReference type="Gene3D" id="2.40.260.10">
    <property type="entry name" value="Sortase"/>
    <property type="match status" value="1"/>
</dbReference>
<evidence type="ECO:0000313" key="7">
    <source>
        <dbReference type="Proteomes" id="UP000470926"/>
    </source>
</evidence>
<dbReference type="CDD" id="cd05827">
    <property type="entry name" value="Sortase_C"/>
    <property type="match status" value="1"/>
</dbReference>
<dbReference type="EMBL" id="QRVT01000001">
    <property type="protein sequence ID" value="RGS66352.1"/>
    <property type="molecule type" value="Genomic_DNA"/>
</dbReference>
<gene>
    <name evidence="5" type="ORF">DWX79_00120</name>
    <name evidence="4" type="ORF">GA542_00830</name>
</gene>
<dbReference type="InterPro" id="IPR005754">
    <property type="entry name" value="Sortase"/>
</dbReference>
<dbReference type="NCBIfam" id="NF033745">
    <property type="entry name" value="class_C_sortase"/>
    <property type="match status" value="1"/>
</dbReference>
<evidence type="ECO:0000313" key="6">
    <source>
        <dbReference type="Proteomes" id="UP000285462"/>
    </source>
</evidence>
<evidence type="ECO:0000313" key="5">
    <source>
        <dbReference type="EMBL" id="RGS66352.1"/>
    </source>
</evidence>
<dbReference type="EMBL" id="WDFR01000001">
    <property type="protein sequence ID" value="KAB6032253.1"/>
    <property type="molecule type" value="Genomic_DNA"/>
</dbReference>
<sequence>MFSANTVVYNVNGGDPYDSDNPETGHEIYIKRGSSYTNKTAATKRNDDGWRFTDWKYDDDHILGVNHKITYGSKTNDLSISQNDQTVVSGIPAEKGITLTAQWTYRQAFATTPEEDAEYTSFLNEDPNGVMAYINIPRLKSTLPIYHYTTPESLQKGVGHLRGSALPVGGKNTHAVLSAHRGLPTSRLFTDLDKVRKGDHFYITVLNRTLAYEVDRISVVKPDQTKELSVQPGKDLVTLVTCTPYGVNTQRLLVRGHRVPYNAAQAKHEAADSAVSSFTVYGFVATYGTLAIALAGIAVLRRNAAARTPHHAADWPHSLTVSVR</sequence>
<keyword evidence="3" id="KW-0812">Transmembrane</keyword>
<protein>
    <submittedName>
        <fullName evidence="5">Class C sortase</fullName>
    </submittedName>
</protein>